<feature type="transmembrane region" description="Helical" evidence="1">
    <location>
        <begin position="7"/>
        <end position="32"/>
    </location>
</feature>
<reference evidence="2 3" key="1">
    <citation type="submission" date="2018-11" db="EMBL/GenBank/DDBJ databases">
        <title>Genomic Encyclopedia of Type Strains, Phase IV (KMG-IV): sequencing the most valuable type-strain genomes for metagenomic binning, comparative biology and taxonomic classification.</title>
        <authorList>
            <person name="Goeker M."/>
        </authorList>
    </citation>
    <scope>NUCLEOTIDE SEQUENCE [LARGE SCALE GENOMIC DNA]</scope>
    <source>
        <strain evidence="2 3">DSM 21945</strain>
    </source>
</reference>
<dbReference type="RefSeq" id="WP_123421330.1">
    <property type="nucleotide sequence ID" value="NZ_JBLXAC010000004.1"/>
</dbReference>
<feature type="transmembrane region" description="Helical" evidence="1">
    <location>
        <begin position="252"/>
        <end position="273"/>
    </location>
</feature>
<keyword evidence="1" id="KW-0472">Membrane</keyword>
<accession>A0A3N1PFP2</accession>
<feature type="transmembrane region" description="Helical" evidence="1">
    <location>
        <begin position="192"/>
        <end position="213"/>
    </location>
</feature>
<evidence type="ECO:0000313" key="2">
    <source>
        <dbReference type="EMBL" id="ROQ27475.1"/>
    </source>
</evidence>
<feature type="transmembrane region" description="Helical" evidence="1">
    <location>
        <begin position="52"/>
        <end position="71"/>
    </location>
</feature>
<evidence type="ECO:0000313" key="3">
    <source>
        <dbReference type="Proteomes" id="UP000268033"/>
    </source>
</evidence>
<gene>
    <name evidence="2" type="ORF">EDC28_104125</name>
</gene>
<feature type="transmembrane region" description="Helical" evidence="1">
    <location>
        <begin position="83"/>
        <end position="99"/>
    </location>
</feature>
<dbReference type="Proteomes" id="UP000268033">
    <property type="component" value="Unassembled WGS sequence"/>
</dbReference>
<organism evidence="2 3">
    <name type="scientific">Gallaecimonas pentaromativorans</name>
    <dbReference type="NCBI Taxonomy" id="584787"/>
    <lineage>
        <taxon>Bacteria</taxon>
        <taxon>Pseudomonadati</taxon>
        <taxon>Pseudomonadota</taxon>
        <taxon>Gammaproteobacteria</taxon>
        <taxon>Enterobacterales</taxon>
        <taxon>Gallaecimonadaceae</taxon>
        <taxon>Gallaecimonas</taxon>
    </lineage>
</organism>
<feature type="transmembrane region" description="Helical" evidence="1">
    <location>
        <begin position="329"/>
        <end position="356"/>
    </location>
</feature>
<dbReference type="STRING" id="584787.GCA_001247655_02564"/>
<feature type="transmembrane region" description="Helical" evidence="1">
    <location>
        <begin position="294"/>
        <end position="317"/>
    </location>
</feature>
<comment type="caution">
    <text evidence="2">The sequence shown here is derived from an EMBL/GenBank/DDBJ whole genome shotgun (WGS) entry which is preliminary data.</text>
</comment>
<feature type="transmembrane region" description="Helical" evidence="1">
    <location>
        <begin position="407"/>
        <end position="426"/>
    </location>
</feature>
<protein>
    <submittedName>
        <fullName evidence="2">Uncharacterized protein</fullName>
    </submittedName>
</protein>
<keyword evidence="1" id="KW-0812">Transmembrane</keyword>
<evidence type="ECO:0000256" key="1">
    <source>
        <dbReference type="SAM" id="Phobius"/>
    </source>
</evidence>
<dbReference type="AlphaFoldDB" id="A0A3N1PFP2"/>
<feature type="transmembrane region" description="Helical" evidence="1">
    <location>
        <begin position="119"/>
        <end position="142"/>
    </location>
</feature>
<feature type="transmembrane region" description="Helical" evidence="1">
    <location>
        <begin position="163"/>
        <end position="186"/>
    </location>
</feature>
<feature type="transmembrane region" description="Helical" evidence="1">
    <location>
        <begin position="225"/>
        <end position="246"/>
    </location>
</feature>
<name>A0A3N1PFP2_9GAMM</name>
<proteinExistence type="predicted"/>
<sequence length="427" mass="45185">MTEGARTLITLLMSTGLTLAVAHLFLPIPLYWGALPLWLAALIQLPRLSALLRNQVLLLSLCGLAPMSMVLYMGKAVEWQRALAINMPLICIIMGAGMLKLVCLPPKGKEGKLAQGPRALWQTLLGVHAFSAAINMSALYIAGDRLSAHKPLTLNQGSLLARAFTTSMFWSPLMAGMALALSWAPGASLGSLIHWGLPLSLLMMAITVWQIRLNDKTEFLGFNGFPVSLGSLAIPLALTLLVLTISHFEPTLSIPLLVSGAAPLITLLIKGLGGGRQGLEDVARHGRLQMPAMGGELCLFLAAGVFAVGLSSAFNALGAGHMAVTLNHWHTAAILVGIVVLAYLGLHPIASIAIAGSWTQAMTVDPNLLAFTYLASWSIGVVANPFSGTMLAMVSRYGLPYPALRRHNLPFVAASLALAIGAMIFIA</sequence>
<keyword evidence="3" id="KW-1185">Reference proteome</keyword>
<feature type="transmembrane region" description="Helical" evidence="1">
    <location>
        <begin position="368"/>
        <end position="387"/>
    </location>
</feature>
<dbReference type="EMBL" id="RJUL01000004">
    <property type="protein sequence ID" value="ROQ27475.1"/>
    <property type="molecule type" value="Genomic_DNA"/>
</dbReference>
<keyword evidence="1" id="KW-1133">Transmembrane helix</keyword>